<protein>
    <submittedName>
        <fullName evidence="5">YesN/AraC family two-component response regulator</fullName>
    </submittedName>
</protein>
<dbReference type="PROSITE" id="PS00041">
    <property type="entry name" value="HTH_ARAC_FAMILY_1"/>
    <property type="match status" value="1"/>
</dbReference>
<dbReference type="GO" id="GO:0003700">
    <property type="term" value="F:DNA-binding transcription factor activity"/>
    <property type="evidence" value="ECO:0007669"/>
    <property type="project" value="InterPro"/>
</dbReference>
<dbReference type="SMART" id="SM00342">
    <property type="entry name" value="HTH_ARAC"/>
    <property type="match status" value="1"/>
</dbReference>
<evidence type="ECO:0000313" key="5">
    <source>
        <dbReference type="EMBL" id="MDQ0152394.1"/>
    </source>
</evidence>
<evidence type="ECO:0000313" key="6">
    <source>
        <dbReference type="Proteomes" id="UP001241537"/>
    </source>
</evidence>
<evidence type="ECO:0000259" key="4">
    <source>
        <dbReference type="PROSITE" id="PS01124"/>
    </source>
</evidence>
<dbReference type="InterPro" id="IPR018060">
    <property type="entry name" value="HTH_AraC"/>
</dbReference>
<evidence type="ECO:0000256" key="3">
    <source>
        <dbReference type="ARBA" id="ARBA00023163"/>
    </source>
</evidence>
<dbReference type="PANTHER" id="PTHR43280">
    <property type="entry name" value="ARAC-FAMILY TRANSCRIPTIONAL REGULATOR"/>
    <property type="match status" value="1"/>
</dbReference>
<dbReference type="AlphaFoldDB" id="A0AAE4AKM3"/>
<dbReference type="SUPFAM" id="SSF46689">
    <property type="entry name" value="Homeodomain-like"/>
    <property type="match status" value="2"/>
</dbReference>
<keyword evidence="6" id="KW-1185">Reference proteome</keyword>
<organism evidence="5 6">
    <name type="scientific">Moryella indoligenes</name>
    <dbReference type="NCBI Taxonomy" id="371674"/>
    <lineage>
        <taxon>Bacteria</taxon>
        <taxon>Bacillati</taxon>
        <taxon>Bacillota</taxon>
        <taxon>Clostridia</taxon>
        <taxon>Lachnospirales</taxon>
        <taxon>Lachnospiraceae</taxon>
        <taxon>Moryella</taxon>
    </lineage>
</organism>
<keyword evidence="2" id="KW-0238">DNA-binding</keyword>
<dbReference type="PANTHER" id="PTHR43280:SF28">
    <property type="entry name" value="HTH-TYPE TRANSCRIPTIONAL ACTIVATOR RHAS"/>
    <property type="match status" value="1"/>
</dbReference>
<dbReference type="InterPro" id="IPR009057">
    <property type="entry name" value="Homeodomain-like_sf"/>
</dbReference>
<dbReference type="Gene3D" id="1.10.10.60">
    <property type="entry name" value="Homeodomain-like"/>
    <property type="match status" value="2"/>
</dbReference>
<keyword evidence="3" id="KW-0804">Transcription</keyword>
<keyword evidence="1" id="KW-0805">Transcription regulation</keyword>
<feature type="domain" description="HTH araC/xylS-type" evidence="4">
    <location>
        <begin position="59"/>
        <end position="157"/>
    </location>
</feature>
<reference evidence="5" key="1">
    <citation type="submission" date="2023-07" db="EMBL/GenBank/DDBJ databases">
        <title>Genomic Encyclopedia of Type Strains, Phase IV (KMG-IV): sequencing the most valuable type-strain genomes for metagenomic binning, comparative biology and taxonomic classification.</title>
        <authorList>
            <person name="Goeker M."/>
        </authorList>
    </citation>
    <scope>NUCLEOTIDE SEQUENCE</scope>
    <source>
        <strain evidence="5">DSM 19659</strain>
    </source>
</reference>
<gene>
    <name evidence="5" type="ORF">J2S20_001083</name>
</gene>
<proteinExistence type="predicted"/>
<comment type="caution">
    <text evidence="5">The sequence shown here is derived from an EMBL/GenBank/DDBJ whole genome shotgun (WGS) entry which is preliminary data.</text>
</comment>
<dbReference type="InterPro" id="IPR020449">
    <property type="entry name" value="Tscrpt_reg_AraC-type_HTH"/>
</dbReference>
<dbReference type="EMBL" id="JAUSTO010000005">
    <property type="protein sequence ID" value="MDQ0152394.1"/>
    <property type="molecule type" value="Genomic_DNA"/>
</dbReference>
<evidence type="ECO:0000256" key="1">
    <source>
        <dbReference type="ARBA" id="ARBA00023015"/>
    </source>
</evidence>
<dbReference type="Pfam" id="PF12833">
    <property type="entry name" value="HTH_18"/>
    <property type="match status" value="1"/>
</dbReference>
<evidence type="ECO:0000256" key="2">
    <source>
        <dbReference type="ARBA" id="ARBA00023125"/>
    </source>
</evidence>
<name>A0AAE4AKM3_9FIRM</name>
<dbReference type="GO" id="GO:0043565">
    <property type="term" value="F:sequence-specific DNA binding"/>
    <property type="evidence" value="ECO:0007669"/>
    <property type="project" value="InterPro"/>
</dbReference>
<dbReference type="PRINTS" id="PR00032">
    <property type="entry name" value="HTHARAC"/>
</dbReference>
<dbReference type="Proteomes" id="UP001241537">
    <property type="component" value="Unassembled WGS sequence"/>
</dbReference>
<dbReference type="InterPro" id="IPR018062">
    <property type="entry name" value="HTH_AraC-typ_CS"/>
</dbReference>
<sequence length="162" mass="19104">MYHMMKLDVIDYLLKPFHREDLEMSIQKARLKLHFLNREEEKQLLLSERELGVKNSLVREAVSYVREHYAEEISSVRMAEHLNISAAYFCRIFKKETGYTFSQYLVNYRIHIAAGMLANFDLRISEVAAQVGIVDSNYFSQLFKRIMGVTPTEYQNEKGHLF</sequence>
<accession>A0AAE4AKM3</accession>
<dbReference type="PROSITE" id="PS01124">
    <property type="entry name" value="HTH_ARAC_FAMILY_2"/>
    <property type="match status" value="1"/>
</dbReference>